<dbReference type="InterPro" id="IPR024930">
    <property type="entry name" value="Skp_dom_sf"/>
</dbReference>
<evidence type="ECO:0000313" key="5">
    <source>
        <dbReference type="Proteomes" id="UP000190102"/>
    </source>
</evidence>
<dbReference type="PANTHER" id="PTHR35089">
    <property type="entry name" value="CHAPERONE PROTEIN SKP"/>
    <property type="match status" value="1"/>
</dbReference>
<dbReference type="SMART" id="SM00935">
    <property type="entry name" value="OmpH"/>
    <property type="match status" value="1"/>
</dbReference>
<dbReference type="EMBL" id="FUWR01000001">
    <property type="protein sequence ID" value="SJZ37730.1"/>
    <property type="molecule type" value="Genomic_DNA"/>
</dbReference>
<dbReference type="OrthoDB" id="5397607at2"/>
<keyword evidence="2 3" id="KW-0732">Signal</keyword>
<dbReference type="GO" id="GO:0050821">
    <property type="term" value="P:protein stabilization"/>
    <property type="evidence" value="ECO:0007669"/>
    <property type="project" value="TreeGrafter"/>
</dbReference>
<name>A0A1T4K5L3_9BACT</name>
<accession>A0A1T4K5L3</accession>
<comment type="similarity">
    <text evidence="1">Belongs to the Skp family.</text>
</comment>
<gene>
    <name evidence="4" type="ORF">SAMN02745119_00331</name>
</gene>
<protein>
    <submittedName>
        <fullName evidence="4">Periplasmic chaperone for outer membrane proteins Skp</fullName>
    </submittedName>
</protein>
<proteinExistence type="inferred from homology"/>
<dbReference type="GO" id="GO:0005829">
    <property type="term" value="C:cytosol"/>
    <property type="evidence" value="ECO:0007669"/>
    <property type="project" value="TreeGrafter"/>
</dbReference>
<evidence type="ECO:0000256" key="1">
    <source>
        <dbReference type="ARBA" id="ARBA00009091"/>
    </source>
</evidence>
<keyword evidence="5" id="KW-1185">Reference proteome</keyword>
<sequence length="223" mass="23991">MQKTIRTVLISCFLLLATLTAQAADQPAAAATPAAAPAPAAPEAVPAQPALKPAPGLSLLPTAKEEAKPVVTMKIGVVDINKVSTDTTMGKAAQAQIKAQQAKLQKQVEGKRKQLDKFKADTERQLPTLTPQQREAKSKEFQKKIEEFQKFGMKAEKELMENQQKLTKGLFEAIGKAADEQGKAKGLAAVATNRDLLYLSSTVAMIDVTGDIIKSLDEKRAKK</sequence>
<evidence type="ECO:0000256" key="3">
    <source>
        <dbReference type="SAM" id="SignalP"/>
    </source>
</evidence>
<feature type="signal peptide" evidence="3">
    <location>
        <begin position="1"/>
        <end position="23"/>
    </location>
</feature>
<dbReference type="Proteomes" id="UP000190102">
    <property type="component" value="Unassembled WGS sequence"/>
</dbReference>
<dbReference type="GO" id="GO:0051082">
    <property type="term" value="F:unfolded protein binding"/>
    <property type="evidence" value="ECO:0007669"/>
    <property type="project" value="InterPro"/>
</dbReference>
<evidence type="ECO:0000256" key="2">
    <source>
        <dbReference type="ARBA" id="ARBA00022729"/>
    </source>
</evidence>
<dbReference type="SUPFAM" id="SSF111384">
    <property type="entry name" value="OmpH-like"/>
    <property type="match status" value="1"/>
</dbReference>
<dbReference type="Pfam" id="PF03938">
    <property type="entry name" value="OmpH"/>
    <property type="match status" value="1"/>
</dbReference>
<dbReference type="RefSeq" id="WP_078788626.1">
    <property type="nucleotide sequence ID" value="NZ_FUWR01000001.1"/>
</dbReference>
<feature type="chain" id="PRO_5012481997" evidence="3">
    <location>
        <begin position="24"/>
        <end position="223"/>
    </location>
</feature>
<dbReference type="PANTHER" id="PTHR35089:SF1">
    <property type="entry name" value="CHAPERONE PROTEIN SKP"/>
    <property type="match status" value="1"/>
</dbReference>
<dbReference type="STRING" id="115783.SAMN02745119_00331"/>
<dbReference type="AlphaFoldDB" id="A0A1T4K5L3"/>
<reference evidence="5" key="1">
    <citation type="submission" date="2017-02" db="EMBL/GenBank/DDBJ databases">
        <authorList>
            <person name="Varghese N."/>
            <person name="Submissions S."/>
        </authorList>
    </citation>
    <scope>NUCLEOTIDE SEQUENCE [LARGE SCALE GENOMIC DNA]</scope>
    <source>
        <strain evidence="5">ATCC BAA-34</strain>
    </source>
</reference>
<evidence type="ECO:0000313" key="4">
    <source>
        <dbReference type="EMBL" id="SJZ37730.1"/>
    </source>
</evidence>
<organism evidence="4 5">
    <name type="scientific">Trichlorobacter thiogenes</name>
    <dbReference type="NCBI Taxonomy" id="115783"/>
    <lineage>
        <taxon>Bacteria</taxon>
        <taxon>Pseudomonadati</taxon>
        <taxon>Thermodesulfobacteriota</taxon>
        <taxon>Desulfuromonadia</taxon>
        <taxon>Geobacterales</taxon>
        <taxon>Geobacteraceae</taxon>
        <taxon>Trichlorobacter</taxon>
    </lineage>
</organism>
<dbReference type="InterPro" id="IPR005632">
    <property type="entry name" value="Chaperone_Skp"/>
</dbReference>
<dbReference type="Gene3D" id="3.30.910.20">
    <property type="entry name" value="Skp domain"/>
    <property type="match status" value="1"/>
</dbReference>